<reference evidence="2" key="1">
    <citation type="journal article" date="2014" name="Front. Microbiol.">
        <title>High frequency of phylogenetically diverse reductive dehalogenase-homologous genes in deep subseafloor sedimentary metagenomes.</title>
        <authorList>
            <person name="Kawai M."/>
            <person name="Futagami T."/>
            <person name="Toyoda A."/>
            <person name="Takaki Y."/>
            <person name="Nishi S."/>
            <person name="Hori S."/>
            <person name="Arai W."/>
            <person name="Tsubouchi T."/>
            <person name="Morono Y."/>
            <person name="Uchiyama I."/>
            <person name="Ito T."/>
            <person name="Fujiyama A."/>
            <person name="Inagaki F."/>
            <person name="Takami H."/>
        </authorList>
    </citation>
    <scope>NUCLEOTIDE SEQUENCE</scope>
    <source>
        <strain evidence="2">Expedition CK06-06</strain>
    </source>
</reference>
<sequence length="181" mass="20765">MNFKLEPGDIFAVRGHWLTMWLVTHLLQPYINRTHFGILWHERPDGDFVIIESIARGLSIGLLSWYKDYEKTFYRVNCPADLRHEAPDALVEWGRASYDYLLILKLAAGAVVAFFKILIKERKIRKLRAEDFPYIENSSLICTEAPDVAYDAVGVNIIPLGVVPIPSAFRQAEIEGRIFTE</sequence>
<accession>X1JCV5</accession>
<keyword evidence="1" id="KW-0812">Transmembrane</keyword>
<dbReference type="InterPro" id="IPR038765">
    <property type="entry name" value="Papain-like_cys_pep_sf"/>
</dbReference>
<keyword evidence="1" id="KW-1133">Transmembrane helix</keyword>
<dbReference type="SUPFAM" id="SSF54001">
    <property type="entry name" value="Cysteine proteinases"/>
    <property type="match status" value="1"/>
</dbReference>
<organism evidence="2">
    <name type="scientific">marine sediment metagenome</name>
    <dbReference type="NCBI Taxonomy" id="412755"/>
    <lineage>
        <taxon>unclassified sequences</taxon>
        <taxon>metagenomes</taxon>
        <taxon>ecological metagenomes</taxon>
    </lineage>
</organism>
<evidence type="ECO:0000313" key="2">
    <source>
        <dbReference type="EMBL" id="GAH91822.1"/>
    </source>
</evidence>
<protein>
    <submittedName>
        <fullName evidence="2">Uncharacterized protein</fullName>
    </submittedName>
</protein>
<name>X1JCV5_9ZZZZ</name>
<dbReference type="EMBL" id="BARV01001091">
    <property type="protein sequence ID" value="GAH91822.1"/>
    <property type="molecule type" value="Genomic_DNA"/>
</dbReference>
<comment type="caution">
    <text evidence="2">The sequence shown here is derived from an EMBL/GenBank/DDBJ whole genome shotgun (WGS) entry which is preliminary data.</text>
</comment>
<gene>
    <name evidence="2" type="ORF">S06H3_03371</name>
</gene>
<dbReference type="Gene3D" id="3.90.1720.10">
    <property type="entry name" value="endopeptidase domain like (from Nostoc punctiforme)"/>
    <property type="match status" value="1"/>
</dbReference>
<feature type="transmembrane region" description="Helical" evidence="1">
    <location>
        <begin position="100"/>
        <end position="119"/>
    </location>
</feature>
<evidence type="ECO:0000256" key="1">
    <source>
        <dbReference type="SAM" id="Phobius"/>
    </source>
</evidence>
<keyword evidence="1" id="KW-0472">Membrane</keyword>
<proteinExistence type="predicted"/>
<dbReference type="AlphaFoldDB" id="X1JCV5"/>